<dbReference type="HOGENOM" id="CLU_924250_0_0_1"/>
<accession>F6UPD6</accession>
<dbReference type="InParanoid" id="F6UPD6"/>
<evidence type="ECO:0000313" key="3">
    <source>
        <dbReference type="Proteomes" id="UP000008144"/>
    </source>
</evidence>
<organism evidence="2 3">
    <name type="scientific">Ciona intestinalis</name>
    <name type="common">Transparent sea squirt</name>
    <name type="synonym">Ascidia intestinalis</name>
    <dbReference type="NCBI Taxonomy" id="7719"/>
    <lineage>
        <taxon>Eukaryota</taxon>
        <taxon>Metazoa</taxon>
        <taxon>Chordata</taxon>
        <taxon>Tunicata</taxon>
        <taxon>Ascidiacea</taxon>
        <taxon>Phlebobranchia</taxon>
        <taxon>Cionidae</taxon>
        <taxon>Ciona</taxon>
    </lineage>
</organism>
<reference evidence="2" key="4">
    <citation type="submission" date="2025-09" db="UniProtKB">
        <authorList>
            <consortium name="Ensembl"/>
        </authorList>
    </citation>
    <scope>IDENTIFICATION</scope>
</reference>
<reference evidence="2" key="2">
    <citation type="journal article" date="2008" name="Genome Biol.">
        <title>Improved genome assembly and evidence-based global gene model set for the chordate Ciona intestinalis: new insight into intron and operon populations.</title>
        <authorList>
            <person name="Satou Y."/>
            <person name="Mineta K."/>
            <person name="Ogasawara M."/>
            <person name="Sasakura Y."/>
            <person name="Shoguchi E."/>
            <person name="Ueno K."/>
            <person name="Yamada L."/>
            <person name="Matsumoto J."/>
            <person name="Wasserscheid J."/>
            <person name="Dewar K."/>
            <person name="Wiley G.B."/>
            <person name="Macmil S.L."/>
            <person name="Roe B.A."/>
            <person name="Zeller R.W."/>
            <person name="Hastings K.E."/>
            <person name="Lemaire P."/>
            <person name="Lindquist E."/>
            <person name="Endo T."/>
            <person name="Hotta K."/>
            <person name="Inaba K."/>
        </authorList>
    </citation>
    <scope>NUCLEOTIDE SEQUENCE [LARGE SCALE GENOMIC DNA]</scope>
    <source>
        <strain evidence="2">wild type</strain>
    </source>
</reference>
<feature type="compositionally biased region" description="Polar residues" evidence="1">
    <location>
        <begin position="144"/>
        <end position="153"/>
    </location>
</feature>
<feature type="region of interest" description="Disordered" evidence="1">
    <location>
        <begin position="52"/>
        <end position="76"/>
    </location>
</feature>
<feature type="region of interest" description="Disordered" evidence="1">
    <location>
        <begin position="217"/>
        <end position="301"/>
    </location>
</feature>
<dbReference type="AlphaFoldDB" id="F6UPD6"/>
<dbReference type="Ensembl" id="ENSCINT00000001627.3">
    <property type="protein sequence ID" value="ENSCINP00000001627.3"/>
    <property type="gene ID" value="ENSCING00000000892.3"/>
</dbReference>
<dbReference type="Proteomes" id="UP000008144">
    <property type="component" value="Chromosome 2"/>
</dbReference>
<feature type="compositionally biased region" description="Basic and acidic residues" evidence="1">
    <location>
        <begin position="234"/>
        <end position="250"/>
    </location>
</feature>
<reference evidence="3" key="1">
    <citation type="journal article" date="2002" name="Science">
        <title>The draft genome of Ciona intestinalis: insights into chordate and vertebrate origins.</title>
        <authorList>
            <person name="Dehal P."/>
            <person name="Satou Y."/>
            <person name="Campbell R.K."/>
            <person name="Chapman J."/>
            <person name="Degnan B."/>
            <person name="De Tomaso A."/>
            <person name="Davidson B."/>
            <person name="Di Gregorio A."/>
            <person name="Gelpke M."/>
            <person name="Goodstein D.M."/>
            <person name="Harafuji N."/>
            <person name="Hastings K.E."/>
            <person name="Ho I."/>
            <person name="Hotta K."/>
            <person name="Huang W."/>
            <person name="Kawashima T."/>
            <person name="Lemaire P."/>
            <person name="Martinez D."/>
            <person name="Meinertzhagen I.A."/>
            <person name="Necula S."/>
            <person name="Nonaka M."/>
            <person name="Putnam N."/>
            <person name="Rash S."/>
            <person name="Saiga H."/>
            <person name="Satake M."/>
            <person name="Terry A."/>
            <person name="Yamada L."/>
            <person name="Wang H.G."/>
            <person name="Awazu S."/>
            <person name="Azumi K."/>
            <person name="Boore J."/>
            <person name="Branno M."/>
            <person name="Chin-Bow S."/>
            <person name="DeSantis R."/>
            <person name="Doyle S."/>
            <person name="Francino P."/>
            <person name="Keys D.N."/>
            <person name="Haga S."/>
            <person name="Hayashi H."/>
            <person name="Hino K."/>
            <person name="Imai K.S."/>
            <person name="Inaba K."/>
            <person name="Kano S."/>
            <person name="Kobayashi K."/>
            <person name="Kobayashi M."/>
            <person name="Lee B.I."/>
            <person name="Makabe K.W."/>
            <person name="Manohar C."/>
            <person name="Matassi G."/>
            <person name="Medina M."/>
            <person name="Mochizuki Y."/>
            <person name="Mount S."/>
            <person name="Morishita T."/>
            <person name="Miura S."/>
            <person name="Nakayama A."/>
            <person name="Nishizaka S."/>
            <person name="Nomoto H."/>
            <person name="Ohta F."/>
            <person name="Oishi K."/>
            <person name="Rigoutsos I."/>
            <person name="Sano M."/>
            <person name="Sasaki A."/>
            <person name="Sasakura Y."/>
            <person name="Shoguchi E."/>
            <person name="Shin-i T."/>
            <person name="Spagnuolo A."/>
            <person name="Stainier D."/>
            <person name="Suzuki M.M."/>
            <person name="Tassy O."/>
            <person name="Takatori N."/>
            <person name="Tokuoka M."/>
            <person name="Yagi K."/>
            <person name="Yoshizaki F."/>
            <person name="Wada S."/>
            <person name="Zhang C."/>
            <person name="Hyatt P.D."/>
            <person name="Larimer F."/>
            <person name="Detter C."/>
            <person name="Doggett N."/>
            <person name="Glavina T."/>
            <person name="Hawkins T."/>
            <person name="Richardson P."/>
            <person name="Lucas S."/>
            <person name="Kohara Y."/>
            <person name="Levine M."/>
            <person name="Satoh N."/>
            <person name="Rokhsar D.S."/>
        </authorList>
    </citation>
    <scope>NUCLEOTIDE SEQUENCE [LARGE SCALE GENOMIC DNA]</scope>
</reference>
<proteinExistence type="predicted"/>
<feature type="region of interest" description="Disordered" evidence="1">
    <location>
        <begin position="144"/>
        <end position="195"/>
    </location>
</feature>
<feature type="compositionally biased region" description="Polar residues" evidence="1">
    <location>
        <begin position="161"/>
        <end position="172"/>
    </location>
</feature>
<keyword evidence="3" id="KW-1185">Reference proteome</keyword>
<evidence type="ECO:0000256" key="1">
    <source>
        <dbReference type="SAM" id="MobiDB-lite"/>
    </source>
</evidence>
<evidence type="ECO:0000313" key="2">
    <source>
        <dbReference type="Ensembl" id="ENSCINP00000001627.3"/>
    </source>
</evidence>
<reference evidence="2" key="3">
    <citation type="submission" date="2025-08" db="UniProtKB">
        <authorList>
            <consortium name="Ensembl"/>
        </authorList>
    </citation>
    <scope>IDENTIFICATION</scope>
</reference>
<protein>
    <submittedName>
        <fullName evidence="2">Uncharacterized protein</fullName>
    </submittedName>
</protein>
<sequence length="301" mass="33963">MEEVHGMMRGSHGWFPSENVINLSKGNGNQDHPHVVVTSDNEILKNPKVKFEIGESGKRNQPSPNHRISRMRRKTDGADWRKNIHGEITMMNPDELRDLSKIIRGGLERRHPSYLHSVPSQLAISVNEELLEEDEETAQLPQVTVSQVNSDNPENVELSPSAANDTHTQTLTVPDRGRPRVRKKTKTTGDGSIPDWMQKFVDEKKIFVDKDVKLEESRSSLGDVEQNQGNTSAKPKESSEKKDGENETKASNKITSSKLKRKNKTNQENTKKSVPGTPRITRNRVTIKSPKTKRVQTTPQK</sequence>
<name>F6UPD6_CIOIN</name>
<dbReference type="EMBL" id="EAAA01001360">
    <property type="status" value="NOT_ANNOTATED_CDS"/>
    <property type="molecule type" value="Genomic_DNA"/>
</dbReference>